<evidence type="ECO:0000256" key="11">
    <source>
        <dbReference type="ARBA" id="ARBA00023306"/>
    </source>
</evidence>
<dbReference type="Pfam" id="PF16589">
    <property type="entry name" value="BRCT_2"/>
    <property type="match status" value="1"/>
</dbReference>
<dbReference type="PANTHER" id="PTHR13763">
    <property type="entry name" value="BREAST CANCER TYPE 1 SUSCEPTIBILITY PROTEIN BRCA1"/>
    <property type="match status" value="1"/>
</dbReference>
<evidence type="ECO:0000256" key="14">
    <source>
        <dbReference type="SAM" id="MobiDB-lite"/>
    </source>
</evidence>
<dbReference type="InterPro" id="IPR013083">
    <property type="entry name" value="Znf_RING/FYVE/PHD"/>
</dbReference>
<dbReference type="Proteomes" id="UP000230233">
    <property type="component" value="Chromosome III"/>
</dbReference>
<dbReference type="GO" id="GO:0008270">
    <property type="term" value="F:zinc ion binding"/>
    <property type="evidence" value="ECO:0007669"/>
    <property type="project" value="UniProtKB-KW"/>
</dbReference>
<proteinExistence type="predicted"/>
<dbReference type="SMART" id="SM00184">
    <property type="entry name" value="RING"/>
    <property type="match status" value="1"/>
</dbReference>
<dbReference type="GO" id="GO:0004842">
    <property type="term" value="F:ubiquitin-protein transferase activity"/>
    <property type="evidence" value="ECO:0007669"/>
    <property type="project" value="TreeGrafter"/>
</dbReference>
<dbReference type="InterPro" id="IPR018957">
    <property type="entry name" value="Znf_C3HC4_RING-type"/>
</dbReference>
<keyword evidence="4" id="KW-0479">Metal-binding</keyword>
<dbReference type="SUPFAM" id="SSF57850">
    <property type="entry name" value="RING/U-box"/>
    <property type="match status" value="1"/>
</dbReference>
<keyword evidence="18" id="KW-1185">Reference proteome</keyword>
<keyword evidence="5" id="KW-0677">Repeat</keyword>
<evidence type="ECO:0000259" key="16">
    <source>
        <dbReference type="PROSITE" id="PS50172"/>
    </source>
</evidence>
<feature type="domain" description="BRCT" evidence="16">
    <location>
        <begin position="390"/>
        <end position="452"/>
    </location>
</feature>
<keyword evidence="10" id="KW-0539">Nucleus</keyword>
<feature type="region of interest" description="Disordered" evidence="14">
    <location>
        <begin position="301"/>
        <end position="326"/>
    </location>
</feature>
<name>A0A2G5UJ47_9PELO</name>
<dbReference type="GO" id="GO:0045944">
    <property type="term" value="P:positive regulation of transcription by RNA polymerase II"/>
    <property type="evidence" value="ECO:0007669"/>
    <property type="project" value="TreeGrafter"/>
</dbReference>
<evidence type="ECO:0000256" key="4">
    <source>
        <dbReference type="ARBA" id="ARBA00022723"/>
    </source>
</evidence>
<evidence type="ECO:0000256" key="6">
    <source>
        <dbReference type="ARBA" id="ARBA00022763"/>
    </source>
</evidence>
<dbReference type="InterPro" id="IPR031099">
    <property type="entry name" value="BRCA1-associated"/>
</dbReference>
<accession>A0A2G5UJ47</accession>
<feature type="region of interest" description="Disordered" evidence="14">
    <location>
        <begin position="261"/>
        <end position="282"/>
    </location>
</feature>
<keyword evidence="7 13" id="KW-0863">Zinc-finger</keyword>
<dbReference type="Gene3D" id="3.40.50.10190">
    <property type="entry name" value="BRCT domain"/>
    <property type="match status" value="2"/>
</dbReference>
<dbReference type="PANTHER" id="PTHR13763:SF0">
    <property type="entry name" value="BREAST CANCER TYPE 1 SUSCEPTIBILITY PROTEIN"/>
    <property type="match status" value="1"/>
</dbReference>
<feature type="compositionally biased region" description="Acidic residues" evidence="14">
    <location>
        <begin position="308"/>
        <end position="326"/>
    </location>
</feature>
<evidence type="ECO:0000256" key="9">
    <source>
        <dbReference type="ARBA" id="ARBA00023204"/>
    </source>
</evidence>
<dbReference type="OrthoDB" id="5790173at2759"/>
<keyword evidence="6" id="KW-0227">DNA damage</keyword>
<evidence type="ECO:0000256" key="5">
    <source>
        <dbReference type="ARBA" id="ARBA00022737"/>
    </source>
</evidence>
<dbReference type="GO" id="GO:0031436">
    <property type="term" value="C:BRCA1-BARD1 complex"/>
    <property type="evidence" value="ECO:0007669"/>
    <property type="project" value="TreeGrafter"/>
</dbReference>
<dbReference type="AlphaFoldDB" id="A0A2G5UJ47"/>
<evidence type="ECO:0000256" key="1">
    <source>
        <dbReference type="ARBA" id="ARBA00004123"/>
    </source>
</evidence>
<evidence type="ECO:0000256" key="10">
    <source>
        <dbReference type="ARBA" id="ARBA00023242"/>
    </source>
</evidence>
<dbReference type="InterPro" id="IPR017907">
    <property type="entry name" value="Znf_RING_CS"/>
</dbReference>
<dbReference type="PROSITE" id="PS50172">
    <property type="entry name" value="BRCT"/>
    <property type="match status" value="2"/>
</dbReference>
<organism evidence="17 18">
    <name type="scientific">Caenorhabditis nigoni</name>
    <dbReference type="NCBI Taxonomy" id="1611254"/>
    <lineage>
        <taxon>Eukaryota</taxon>
        <taxon>Metazoa</taxon>
        <taxon>Ecdysozoa</taxon>
        <taxon>Nematoda</taxon>
        <taxon>Chromadorea</taxon>
        <taxon>Rhabditida</taxon>
        <taxon>Rhabditina</taxon>
        <taxon>Rhabditomorpha</taxon>
        <taxon>Rhabditoidea</taxon>
        <taxon>Rhabditidae</taxon>
        <taxon>Peloderinae</taxon>
        <taxon>Caenorhabditis</taxon>
    </lineage>
</organism>
<evidence type="ECO:0000256" key="12">
    <source>
        <dbReference type="ARBA" id="ARBA00031556"/>
    </source>
</evidence>
<comment type="caution">
    <text evidence="17">The sequence shown here is derived from an EMBL/GenBank/DDBJ whole genome shotgun (WGS) entry which is preliminary data.</text>
</comment>
<dbReference type="Pfam" id="PF00097">
    <property type="entry name" value="zf-C3HC4"/>
    <property type="match status" value="1"/>
</dbReference>
<dbReference type="FunFam" id="3.30.40.10:FF:001025">
    <property type="entry name" value="Predicted protein"/>
    <property type="match status" value="1"/>
</dbReference>
<protein>
    <recommendedName>
        <fullName evidence="12">RING-type E3 ubiquitin transferase BRCA1</fullName>
    </recommendedName>
</protein>
<feature type="region of interest" description="Disordered" evidence="14">
    <location>
        <begin position="143"/>
        <end position="174"/>
    </location>
</feature>
<keyword evidence="11" id="KW-0131">Cell cycle</keyword>
<dbReference type="GO" id="GO:0000724">
    <property type="term" value="P:double-strand break repair via homologous recombination"/>
    <property type="evidence" value="ECO:0007669"/>
    <property type="project" value="TreeGrafter"/>
</dbReference>
<evidence type="ECO:0000313" key="17">
    <source>
        <dbReference type="EMBL" id="PIC39558.1"/>
    </source>
</evidence>
<evidence type="ECO:0000256" key="8">
    <source>
        <dbReference type="ARBA" id="ARBA00022833"/>
    </source>
</evidence>
<dbReference type="STRING" id="1611254.A0A2G5UJ47"/>
<gene>
    <name evidence="17" type="primary">Cnig_chr_III.g11209</name>
    <name evidence="17" type="ORF">B9Z55_011209</name>
</gene>
<feature type="domain" description="RING-type" evidence="15">
    <location>
        <begin position="21"/>
        <end position="61"/>
    </location>
</feature>
<feature type="domain" description="BRCT" evidence="16">
    <location>
        <begin position="480"/>
        <end position="578"/>
    </location>
</feature>
<sequence>MSEFASRIVEVVGKLQKELRCGICCSTFKDPVHATCHHSFCRSCLDACFQRKRKVQCPICRTVLDKRSCRDTFQITHAVQNYLKLAEAFKQDIENMKTFRTLPPEKAFLESQMPLDVTIIPENDGKRCAPEFAIPLLPVRRKRASKPAEPSTSDPPTEFNVFPVPKSPPRKKTVLVKPERAEIPKAPPKKIDSGTTTDPLKIQLAELQALDIQEYIDAFQQNGEDDEIDALFKVMPTLRTFIRKNVNQLINKLGVTIPATEKQKSDKRVSFASSQELEQHRYPDPVESVETVLDEPVVIRPKPKLADGEEDEVVEDSEGEDDGDTQDIAEITQFTEGDDTEKAVQSEADRVDEELSRLPKTIVCSRIHNDRDEVELLSDFYNRFLSNSCRFAEQVDEHTTHLVMMNSDDRVIPQKSLAYIQAIARKCIIVGREWFVECLRVGLLLPEADYTITKCLSTISAPVPPRNGKDIGWLRARNDEQGKLFDGCRFMILRKFTKSKHFDYKHLIELVQLCGGEILSSYENQKPENLYIIFSKNSEAIGEARNMKALYNCQVLTMEWVLDSISEYSRLPTETYQAVDVNNSD</sequence>
<evidence type="ECO:0000256" key="3">
    <source>
        <dbReference type="ARBA" id="ARBA00022454"/>
    </source>
</evidence>
<keyword evidence="9" id="KW-0234">DNA repair</keyword>
<evidence type="ECO:0000256" key="7">
    <source>
        <dbReference type="ARBA" id="ARBA00022771"/>
    </source>
</evidence>
<keyword evidence="8" id="KW-0862">Zinc</keyword>
<dbReference type="SMART" id="SM00292">
    <property type="entry name" value="BRCT"/>
    <property type="match status" value="2"/>
</dbReference>
<dbReference type="GO" id="GO:0070531">
    <property type="term" value="C:BRCA1-A complex"/>
    <property type="evidence" value="ECO:0007669"/>
    <property type="project" value="TreeGrafter"/>
</dbReference>
<evidence type="ECO:0000313" key="18">
    <source>
        <dbReference type="Proteomes" id="UP000230233"/>
    </source>
</evidence>
<dbReference type="PROSITE" id="PS00518">
    <property type="entry name" value="ZF_RING_1"/>
    <property type="match status" value="1"/>
</dbReference>
<dbReference type="FunFam" id="3.40.50.10190:FF:000214">
    <property type="entry name" value="Breast cancer type 1 susceptibility protein homolog"/>
    <property type="match status" value="1"/>
</dbReference>
<evidence type="ECO:0000259" key="15">
    <source>
        <dbReference type="PROSITE" id="PS50089"/>
    </source>
</evidence>
<dbReference type="InterPro" id="IPR036420">
    <property type="entry name" value="BRCT_dom_sf"/>
</dbReference>
<dbReference type="GO" id="GO:0005694">
    <property type="term" value="C:chromosome"/>
    <property type="evidence" value="ECO:0007669"/>
    <property type="project" value="UniProtKB-SubCell"/>
</dbReference>
<dbReference type="InterPro" id="IPR001357">
    <property type="entry name" value="BRCT_dom"/>
</dbReference>
<evidence type="ECO:0000256" key="13">
    <source>
        <dbReference type="PROSITE-ProRule" id="PRU00175"/>
    </source>
</evidence>
<comment type="subcellular location">
    <subcellularLocation>
        <location evidence="2">Chromosome</location>
    </subcellularLocation>
    <subcellularLocation>
        <location evidence="1">Nucleus</location>
    </subcellularLocation>
</comment>
<evidence type="ECO:0000256" key="2">
    <source>
        <dbReference type="ARBA" id="ARBA00004286"/>
    </source>
</evidence>
<keyword evidence="3" id="KW-0158">Chromosome</keyword>
<dbReference type="PROSITE" id="PS50089">
    <property type="entry name" value="ZF_RING_2"/>
    <property type="match status" value="1"/>
</dbReference>
<dbReference type="EMBL" id="PDUG01000003">
    <property type="protein sequence ID" value="PIC39558.1"/>
    <property type="molecule type" value="Genomic_DNA"/>
</dbReference>
<dbReference type="Gene3D" id="3.30.40.10">
    <property type="entry name" value="Zinc/RING finger domain, C3HC4 (zinc finger)"/>
    <property type="match status" value="1"/>
</dbReference>
<dbReference type="InterPro" id="IPR001841">
    <property type="entry name" value="Znf_RING"/>
</dbReference>
<reference evidence="18" key="1">
    <citation type="submission" date="2017-10" db="EMBL/GenBank/DDBJ databases">
        <title>Rapid genome shrinkage in a self-fertile nematode reveals novel sperm competition proteins.</title>
        <authorList>
            <person name="Yin D."/>
            <person name="Schwarz E.M."/>
            <person name="Thomas C.G."/>
            <person name="Felde R.L."/>
            <person name="Korf I.F."/>
            <person name="Cutter A.D."/>
            <person name="Schartner C.M."/>
            <person name="Ralston E.J."/>
            <person name="Meyer B.J."/>
            <person name="Haag E.S."/>
        </authorList>
    </citation>
    <scope>NUCLEOTIDE SEQUENCE [LARGE SCALE GENOMIC DNA]</scope>
    <source>
        <strain evidence="18">JU1422</strain>
    </source>
</reference>
<dbReference type="SUPFAM" id="SSF52113">
    <property type="entry name" value="BRCT domain"/>
    <property type="match status" value="2"/>
</dbReference>